<dbReference type="Pfam" id="PF00397">
    <property type="entry name" value="WW"/>
    <property type="match status" value="2"/>
</dbReference>
<evidence type="ECO:0000256" key="6">
    <source>
        <dbReference type="ARBA" id="ARBA00023163"/>
    </source>
</evidence>
<dbReference type="InterPro" id="IPR036020">
    <property type="entry name" value="WW_dom_sf"/>
</dbReference>
<dbReference type="PROSITE" id="PS01159">
    <property type="entry name" value="WW_DOMAIN_1"/>
    <property type="match status" value="1"/>
</dbReference>
<dbReference type="GO" id="GO:0035330">
    <property type="term" value="P:regulation of hippo signaling"/>
    <property type="evidence" value="ECO:0007669"/>
    <property type="project" value="TreeGrafter"/>
</dbReference>
<evidence type="ECO:0000256" key="7">
    <source>
        <dbReference type="SAM" id="Coils"/>
    </source>
</evidence>
<organism evidence="11 12">
    <name type="scientific">Atractosteus spatula</name>
    <name type="common">Alligator gar</name>
    <name type="synonym">Lepisosteus spatula</name>
    <dbReference type="NCBI Taxonomy" id="7917"/>
    <lineage>
        <taxon>Eukaryota</taxon>
        <taxon>Metazoa</taxon>
        <taxon>Chordata</taxon>
        <taxon>Craniata</taxon>
        <taxon>Vertebrata</taxon>
        <taxon>Euteleostomi</taxon>
        <taxon>Actinopterygii</taxon>
        <taxon>Neopterygii</taxon>
        <taxon>Holostei</taxon>
        <taxon>Semionotiformes</taxon>
        <taxon>Lepisosteidae</taxon>
        <taxon>Atractosteus</taxon>
    </lineage>
</organism>
<feature type="region of interest" description="Disordered" evidence="8">
    <location>
        <begin position="90"/>
        <end position="135"/>
    </location>
</feature>
<protein>
    <submittedName>
        <fullName evidence="11">KIBRA protein</fullName>
    </submittedName>
</protein>
<dbReference type="Gene3D" id="2.60.40.150">
    <property type="entry name" value="C2 domain"/>
    <property type="match status" value="1"/>
</dbReference>
<dbReference type="Gene3D" id="2.20.70.10">
    <property type="match status" value="2"/>
</dbReference>
<dbReference type="PANTHER" id="PTHR14791">
    <property type="entry name" value="BOMB/KIRA PROTEINS"/>
    <property type="match status" value="1"/>
</dbReference>
<gene>
    <name evidence="11" type="primary">Wwc1</name>
    <name evidence="11" type="ORF">GTO95_0017219</name>
</gene>
<feature type="compositionally biased region" description="Low complexity" evidence="8">
    <location>
        <begin position="620"/>
        <end position="636"/>
    </location>
</feature>
<feature type="region of interest" description="Disordered" evidence="8">
    <location>
        <begin position="595"/>
        <end position="636"/>
    </location>
</feature>
<evidence type="ECO:0000256" key="3">
    <source>
        <dbReference type="ARBA" id="ARBA00022737"/>
    </source>
</evidence>
<dbReference type="FunFam" id="2.20.70.10:FF:000001">
    <property type="entry name" value="Membrane-associated guanylate kinase, WW and PDZ domain-containing protein 1"/>
    <property type="match status" value="1"/>
</dbReference>
<comment type="subcellular location">
    <subcellularLocation>
        <location evidence="1">Cytoplasm</location>
    </subcellularLocation>
</comment>
<dbReference type="InterPro" id="IPR005148">
    <property type="entry name" value="Arg-tRNA-synth_N"/>
</dbReference>
<evidence type="ECO:0000259" key="9">
    <source>
        <dbReference type="PROSITE" id="PS50004"/>
    </source>
</evidence>
<dbReference type="SUPFAM" id="SSF55190">
    <property type="entry name" value="Arginyl-tRNA synthetase (ArgRS), N-terminal 'additional' domain"/>
    <property type="match status" value="1"/>
</dbReference>
<evidence type="ECO:0000256" key="2">
    <source>
        <dbReference type="ARBA" id="ARBA00022490"/>
    </source>
</evidence>
<keyword evidence="6" id="KW-0804">Transcription</keyword>
<dbReference type="InterPro" id="IPR057747">
    <property type="entry name" value="WWC1_hairpin"/>
</dbReference>
<feature type="domain" description="WW" evidence="10">
    <location>
        <begin position="6"/>
        <end position="39"/>
    </location>
</feature>
<feature type="region of interest" description="Disordered" evidence="8">
    <location>
        <begin position="904"/>
        <end position="939"/>
    </location>
</feature>
<feature type="compositionally biased region" description="Basic and acidic residues" evidence="8">
    <location>
        <begin position="904"/>
        <end position="918"/>
    </location>
</feature>
<dbReference type="InterPro" id="IPR037771">
    <property type="entry name" value="C2_WWC"/>
</dbReference>
<feature type="coiled-coil region" evidence="7">
    <location>
        <begin position="1114"/>
        <end position="1179"/>
    </location>
</feature>
<feature type="domain" description="C2" evidence="9">
    <location>
        <begin position="767"/>
        <end position="892"/>
    </location>
</feature>
<feature type="non-terminal residue" evidence="11">
    <location>
        <position position="1437"/>
    </location>
</feature>
<evidence type="ECO:0000313" key="12">
    <source>
        <dbReference type="Proteomes" id="UP000736164"/>
    </source>
</evidence>
<evidence type="ECO:0000256" key="5">
    <source>
        <dbReference type="ARBA" id="ARBA00023054"/>
    </source>
</evidence>
<dbReference type="GO" id="GO:0046621">
    <property type="term" value="P:negative regulation of organ growth"/>
    <property type="evidence" value="ECO:0007669"/>
    <property type="project" value="TreeGrafter"/>
</dbReference>
<feature type="domain" description="WW" evidence="10">
    <location>
        <begin position="144"/>
        <end position="177"/>
    </location>
</feature>
<feature type="non-terminal residue" evidence="11">
    <location>
        <position position="1"/>
    </location>
</feature>
<dbReference type="CDD" id="cd00201">
    <property type="entry name" value="WW"/>
    <property type="match status" value="2"/>
</dbReference>
<feature type="compositionally biased region" description="Acidic residues" evidence="8">
    <location>
        <begin position="956"/>
        <end position="975"/>
    </location>
</feature>
<dbReference type="InterPro" id="IPR001202">
    <property type="entry name" value="WW_dom"/>
</dbReference>
<dbReference type="InterPro" id="IPR035892">
    <property type="entry name" value="C2_domain_sf"/>
</dbReference>
<dbReference type="PANTHER" id="PTHR14791:SF22">
    <property type="entry name" value="PROTEIN KIBRA"/>
    <property type="match status" value="1"/>
</dbReference>
<keyword evidence="2" id="KW-0963">Cytoplasm</keyword>
<feature type="compositionally biased region" description="Low complexity" evidence="8">
    <location>
        <begin position="698"/>
        <end position="715"/>
    </location>
</feature>
<keyword evidence="5 7" id="KW-0175">Coiled coil</keyword>
<dbReference type="InterPro" id="IPR051105">
    <property type="entry name" value="WWC/KIBRA_Hippo_Reg"/>
</dbReference>
<dbReference type="SUPFAM" id="SSF49562">
    <property type="entry name" value="C2 domain (Calcium/lipid-binding domain, CaLB)"/>
    <property type="match status" value="1"/>
</dbReference>
<evidence type="ECO:0000259" key="10">
    <source>
        <dbReference type="PROSITE" id="PS50020"/>
    </source>
</evidence>
<dbReference type="FunFam" id="2.20.70.10:FF:000041">
    <property type="entry name" value="WW and C2 domain containing 1"/>
    <property type="match status" value="1"/>
</dbReference>
<dbReference type="GO" id="GO:0006420">
    <property type="term" value="P:arginyl-tRNA aminoacylation"/>
    <property type="evidence" value="ECO:0007669"/>
    <property type="project" value="InterPro"/>
</dbReference>
<feature type="region of interest" description="Disordered" evidence="8">
    <location>
        <begin position="675"/>
        <end position="762"/>
    </location>
</feature>
<keyword evidence="3" id="KW-0677">Repeat</keyword>
<dbReference type="CDD" id="cd08680">
    <property type="entry name" value="C2_Kibra"/>
    <property type="match status" value="1"/>
</dbReference>
<feature type="coiled-coil region" evidence="7">
    <location>
        <begin position="392"/>
        <end position="419"/>
    </location>
</feature>
<dbReference type="GO" id="GO:0016477">
    <property type="term" value="P:cell migration"/>
    <property type="evidence" value="ECO:0007669"/>
    <property type="project" value="TreeGrafter"/>
</dbReference>
<keyword evidence="12" id="KW-1185">Reference proteome</keyword>
<comment type="caution">
    <text evidence="11">The sequence shown here is derived from an EMBL/GenBank/DDBJ whole genome shotgun (WGS) entry which is preliminary data.</text>
</comment>
<dbReference type="GO" id="GO:0004814">
    <property type="term" value="F:arginine-tRNA ligase activity"/>
    <property type="evidence" value="ECO:0007669"/>
    <property type="project" value="InterPro"/>
</dbReference>
<dbReference type="SMART" id="SM00456">
    <property type="entry name" value="WW"/>
    <property type="match status" value="2"/>
</dbReference>
<dbReference type="PROSITE" id="PS50004">
    <property type="entry name" value="C2"/>
    <property type="match status" value="1"/>
</dbReference>
<dbReference type="GO" id="GO:0005737">
    <property type="term" value="C:cytoplasm"/>
    <property type="evidence" value="ECO:0007669"/>
    <property type="project" value="UniProtKB-SubCell"/>
</dbReference>
<feature type="coiled-coil region" evidence="7">
    <location>
        <begin position="458"/>
        <end position="485"/>
    </location>
</feature>
<dbReference type="GO" id="GO:0006355">
    <property type="term" value="P:regulation of DNA-templated transcription"/>
    <property type="evidence" value="ECO:0007669"/>
    <property type="project" value="TreeGrafter"/>
</dbReference>
<dbReference type="SUPFAM" id="SSF51045">
    <property type="entry name" value="WW domain"/>
    <property type="match status" value="2"/>
</dbReference>
<evidence type="ECO:0000256" key="4">
    <source>
        <dbReference type="ARBA" id="ARBA00023015"/>
    </source>
</evidence>
<keyword evidence="4" id="KW-0805">Transcription regulation</keyword>
<dbReference type="Pfam" id="PF25802">
    <property type="entry name" value="WWC1"/>
    <property type="match status" value="1"/>
</dbReference>
<feature type="compositionally biased region" description="Basic and acidic residues" evidence="8">
    <location>
        <begin position="928"/>
        <end position="937"/>
    </location>
</feature>
<feature type="region of interest" description="Disordered" evidence="8">
    <location>
        <begin position="1058"/>
        <end position="1079"/>
    </location>
</feature>
<feature type="compositionally biased region" description="Basic and acidic residues" evidence="8">
    <location>
        <begin position="996"/>
        <end position="1005"/>
    </location>
</feature>
<dbReference type="InterPro" id="IPR036695">
    <property type="entry name" value="Arg-tRNA-synth_N_sf"/>
</dbReference>
<dbReference type="Gene3D" id="3.30.1360.70">
    <property type="entry name" value="Arginyl tRNA synthetase N-terminal domain"/>
    <property type="match status" value="1"/>
</dbReference>
<evidence type="ECO:0000313" key="11">
    <source>
        <dbReference type="EMBL" id="MBN3320595.1"/>
    </source>
</evidence>
<name>A0A8J7NZJ6_ATRSP</name>
<evidence type="ECO:0000256" key="1">
    <source>
        <dbReference type="ARBA" id="ARBA00004496"/>
    </source>
</evidence>
<feature type="coiled-coil region" evidence="7">
    <location>
        <begin position="1325"/>
        <end position="1352"/>
    </location>
</feature>
<sequence>MPRKELPLPQGWEEARDFDGRVYYIDHINKTTSWIDPRDSSERGSVHFAFRRLCRNCAVKTKGQNGSLICASLRPRLAIVMFGDFLQSEVPSKASKTQDGSSELKRGEGCQSRARWQGGPGQEERPTGTPQQTKPLTFADCIGDELPVGWEEAYDPKVGAYYVDHNTKTTQLEDPRAQWQWEQENMLREYLEVAQDALNAQREIYQVKEQRLKLAQQEFRQLNEVWKDKSTSRTSLNSGSSSSSKYDPEILKAEIVTAKSRVNKLKRDLAYMRQELQYKEQGYETLKEIDQKVSQAPCGYKLHEAQAILNEVKSIKDAISLGEKEKKELMQKLAILKDGFRLTSGSQSDLWDSTSSLADSSLSIPRLYSDAESQTDLPGDLALSSSNKLAEKVRLSLKYEEAKRRIANIEVQIAKLDSEAWPGLLDPERDRLILISEKEELLKELQYVCPRRREPDDAAKIETEKKRLERDLQAARDNQSKALTERLKLHSRRNKLVKELEETARLASSLHSQLKSLSASTLSCSSGSSRGSLASSRGSLATSSLGSSSSLSFTDLYCDPPELGDLDFQGRLDCALQDGAAGFRPSSTITTIHENEVIRTPGAAPGPRGQVPRLSETPRSMSSLSPRSSFSSLSPPCSPLLKDPTFLGGEVFLGHGSAGLDLELQGRLAELQLDSSGQPSAEGQHAAPPRSAAQELHATQGSAAAGAEAGRDGSAPGRGTGPVLKRPGVSSAVSDESVAGDSGVYEPSERRPTRTADVVLNSDEGGSIGTAQIQLGMKYDARERRFAVFVVQLCNASVLPLPLDDKIYVRVAVLPCPQTTSCLFRTRASFPQDKLDFSEVFGVSASLGALRQKTLRVDVCRIKTSGREECLAGAQISLAEVSSTGEGSTQWYNLLNNKCLAEAGTEHRGAEESPRRAEGPVSEPVAETTERPDDDKNAFISEEEWTSEHLEGEFWEEGEGSDAEAAEVQEDEESYPETSRCAGEEGTAGQAYTGRITERANKETSTDSLAQAASVVRPKERRAAAPQQTPLMRGNTIIRSKTFSPGAQSQYVCRINRSDSDSSTLSKRSPFVRNASERRSVRVKKPVLQAKGLDGLLRTSLDMELDLQVSKTKHSRLSQELEVLRQLKEQLEEARAQGQSELPAWVQQDERFRLLLKQAEKQTEEEQQQELRVEKMMRTAAKDVHRIRGQSWKEVREVHSFREKMAFFTRAKITIPDLPADDVVSVHPAVDWCLVQGVRPPCSGLASCPGCPSTLQWTGVLFRVCIRPAVDWHLVQGVSPLPKGLWECGTSCPAMLLNLQKAAGSLSAEIEQLQNPESLAVSPHLEELREENAKLKYRLNILKRSLQEEQRTGGRNMININQQLQELFGGAIRAAYPDLENPPLAVTPSQQPKFGDYQCNSAMGMAQVRVLGFWESGVLQFWGPGGSEGLGFWGPRS</sequence>
<dbReference type="InterPro" id="IPR000008">
    <property type="entry name" value="C2_dom"/>
</dbReference>
<dbReference type="PROSITE" id="PS50020">
    <property type="entry name" value="WW_DOMAIN_2"/>
    <property type="match status" value="2"/>
</dbReference>
<feature type="coiled-coil region" evidence="7">
    <location>
        <begin position="198"/>
        <end position="225"/>
    </location>
</feature>
<dbReference type="EMBL" id="JAAWVO010052143">
    <property type="protein sequence ID" value="MBN3320595.1"/>
    <property type="molecule type" value="Genomic_DNA"/>
</dbReference>
<dbReference type="Proteomes" id="UP000736164">
    <property type="component" value="Unassembled WGS sequence"/>
</dbReference>
<reference evidence="11" key="1">
    <citation type="journal article" date="2021" name="Cell">
        <title>Tracing the genetic footprints of vertebrate landing in non-teleost ray-finned fishes.</title>
        <authorList>
            <person name="Bi X."/>
            <person name="Wang K."/>
            <person name="Yang L."/>
            <person name="Pan H."/>
            <person name="Jiang H."/>
            <person name="Wei Q."/>
            <person name="Fang M."/>
            <person name="Yu H."/>
            <person name="Zhu C."/>
            <person name="Cai Y."/>
            <person name="He Y."/>
            <person name="Gan X."/>
            <person name="Zeng H."/>
            <person name="Yu D."/>
            <person name="Zhu Y."/>
            <person name="Jiang H."/>
            <person name="Qiu Q."/>
            <person name="Yang H."/>
            <person name="Zhang Y.E."/>
            <person name="Wang W."/>
            <person name="Zhu M."/>
            <person name="He S."/>
            <person name="Zhang G."/>
        </authorList>
    </citation>
    <scope>NUCLEOTIDE SEQUENCE</scope>
    <source>
        <strain evidence="11">Allg_001</strain>
    </source>
</reference>
<feature type="region of interest" description="Disordered" evidence="8">
    <location>
        <begin position="956"/>
        <end position="1038"/>
    </location>
</feature>
<evidence type="ECO:0000256" key="8">
    <source>
        <dbReference type="SAM" id="MobiDB-lite"/>
    </source>
</evidence>
<dbReference type="Pfam" id="PF03485">
    <property type="entry name" value="Arg_tRNA_synt_N"/>
    <property type="match status" value="1"/>
</dbReference>
<accession>A0A8J7NZJ6</accession>
<dbReference type="GO" id="GO:0019900">
    <property type="term" value="F:kinase binding"/>
    <property type="evidence" value="ECO:0007669"/>
    <property type="project" value="TreeGrafter"/>
</dbReference>
<dbReference type="GO" id="GO:0005524">
    <property type="term" value="F:ATP binding"/>
    <property type="evidence" value="ECO:0007669"/>
    <property type="project" value="InterPro"/>
</dbReference>
<proteinExistence type="predicted"/>
<dbReference type="GO" id="GO:0060090">
    <property type="term" value="F:molecular adaptor activity"/>
    <property type="evidence" value="ECO:0007669"/>
    <property type="project" value="TreeGrafter"/>
</dbReference>